<evidence type="ECO:0000256" key="6">
    <source>
        <dbReference type="ARBA" id="ARBA00022517"/>
    </source>
</evidence>
<keyword evidence="6 10" id="KW-0690">Ribosome biogenesis</keyword>
<comment type="similarity">
    <text evidence="3 10">Belongs to the UTP25 family.</text>
</comment>
<evidence type="ECO:0000256" key="11">
    <source>
        <dbReference type="SAM" id="MobiDB-lite"/>
    </source>
</evidence>
<evidence type="ECO:0000259" key="13">
    <source>
        <dbReference type="Pfam" id="PF22916"/>
    </source>
</evidence>
<feature type="compositionally biased region" description="Acidic residues" evidence="11">
    <location>
        <begin position="148"/>
        <end position="166"/>
    </location>
</feature>
<feature type="domain" description="UTP25 C-terminal" evidence="12">
    <location>
        <begin position="528"/>
        <end position="726"/>
    </location>
</feature>
<proteinExistence type="inferred from homology"/>
<keyword evidence="7 10" id="KW-0698">rRNA processing</keyword>
<dbReference type="FunFam" id="3.40.50.300:FF:002356">
    <property type="entry name" value="U3 small nucleolar RNA-associated protein 25"/>
    <property type="match status" value="1"/>
</dbReference>
<evidence type="ECO:0000256" key="7">
    <source>
        <dbReference type="ARBA" id="ARBA00022552"/>
    </source>
</evidence>
<keyword evidence="8 10" id="KW-0539">Nucleus</keyword>
<evidence type="ECO:0000256" key="1">
    <source>
        <dbReference type="ARBA" id="ARBA00002883"/>
    </source>
</evidence>
<evidence type="ECO:0000256" key="8">
    <source>
        <dbReference type="ARBA" id="ARBA00023242"/>
    </source>
</evidence>
<feature type="compositionally biased region" description="Basic and acidic residues" evidence="11">
    <location>
        <begin position="1"/>
        <end position="11"/>
    </location>
</feature>
<dbReference type="GO" id="GO:0034511">
    <property type="term" value="F:U3 snoRNA binding"/>
    <property type="evidence" value="ECO:0007669"/>
    <property type="project" value="InterPro"/>
</dbReference>
<evidence type="ECO:0000256" key="5">
    <source>
        <dbReference type="ARBA" id="ARBA00015422"/>
    </source>
</evidence>
<sequence>MAYARGRDSRGSRSGRVRGGRSGGGSRGYKKSSFTASRIAKPEEIDLENSGDDGSEPGGGNSTPESEGLDEDEEDDDEDEGDLGSSSVRPYSILIQSLNAKNTPGQPQHKRRKLDSVDAQLSGSHVEDNIRQPEGMPEGNDELSSREEADEDENEEEELGEADYSDPFETHFANPDNIHLSEQIKELSKSGWHMHKIQYDGAGKAILTTPASDKQKSPVNAVYFTGPENLKIKKRLSVSISTLRPKFNPLEGAISPYIFNYQDLLFCARSLRNANDLRTLTCLHALNHVFKTRDRVIKNNSRLAKGDISEDVELRDQGFTRPKILMILPTKQSCVKAIDTIITLCEPEQQENKKRFQDSYVETNSKISDEKPEDFRDLFEGNDDDMFRIGLKFTRKTVKYFAQFYNSDIVIASPLGLRMAIGTDAKKKDYDFLSSIEVMIVDQADALLMQNWEYVECIFEHLNLQPKEAHGCDFSRVRNWYLDGTAKFRRQTIILSAFNTPELNSIFSNHMKNTEGKIKFTSNYDGAILELGITIKQSFSRYDSPIPTTDPDSRFRYFTTAVIPSLSRHGKSSKDLEGQGILVFIPSYLDFVRVRNHFSSSTTTQDISFGAISEYTSVRDAARSRSHFLTGKHSVLLYTERAHHFRRYAIKGVKRVIMYGLPDNPVFYREIIGGYLERSIAEGKVDSGEVAVRSIFSKWDGLKLERIVGSKRVGTMMRSVGDTFDFV</sequence>
<feature type="compositionally biased region" description="Acidic residues" evidence="11">
    <location>
        <begin position="67"/>
        <end position="82"/>
    </location>
</feature>
<evidence type="ECO:0000256" key="10">
    <source>
        <dbReference type="RuleBase" id="RU365070"/>
    </source>
</evidence>
<dbReference type="InterPro" id="IPR053939">
    <property type="entry name" value="UTP25_C"/>
</dbReference>
<dbReference type="GO" id="GO:0032040">
    <property type="term" value="C:small-subunit processome"/>
    <property type="evidence" value="ECO:0007669"/>
    <property type="project" value="TreeGrafter"/>
</dbReference>
<dbReference type="InterPro" id="IPR010678">
    <property type="entry name" value="UTP25"/>
</dbReference>
<accession>A0A9P8L5W0</accession>
<dbReference type="Pfam" id="PF22916">
    <property type="entry name" value="UTP25_NTPase-like"/>
    <property type="match status" value="1"/>
</dbReference>
<evidence type="ECO:0000256" key="2">
    <source>
        <dbReference type="ARBA" id="ARBA00004604"/>
    </source>
</evidence>
<dbReference type="Pfam" id="PF06862">
    <property type="entry name" value="Utp25_C"/>
    <property type="match status" value="1"/>
</dbReference>
<evidence type="ECO:0000259" key="12">
    <source>
        <dbReference type="Pfam" id="PF06862"/>
    </source>
</evidence>
<dbReference type="AlphaFoldDB" id="A0A9P8L5W0"/>
<feature type="compositionally biased region" description="Polar residues" evidence="11">
    <location>
        <begin position="94"/>
        <end position="106"/>
    </location>
</feature>
<keyword evidence="15" id="KW-1185">Reference proteome</keyword>
<dbReference type="PANTHER" id="PTHR12933:SF0">
    <property type="entry name" value="U3 SMALL NUCLEOLAR RNA-ASSOCIATED PROTEIN 25 HOMOLOG"/>
    <property type="match status" value="1"/>
</dbReference>
<evidence type="ECO:0000313" key="15">
    <source>
        <dbReference type="Proteomes" id="UP000698800"/>
    </source>
</evidence>
<dbReference type="InterPro" id="IPR027417">
    <property type="entry name" value="P-loop_NTPase"/>
</dbReference>
<comment type="function">
    <text evidence="1 10">DEAD-box RNA helicase-like protein required for pre-18S rRNA processing, specifically at sites A0, A1, and A2.</text>
</comment>
<dbReference type="GO" id="GO:0000462">
    <property type="term" value="P:maturation of SSU-rRNA from tricistronic rRNA transcript (SSU-rRNA, 5.8S rRNA, LSU-rRNA)"/>
    <property type="evidence" value="ECO:0007669"/>
    <property type="project" value="TreeGrafter"/>
</dbReference>
<evidence type="ECO:0000256" key="9">
    <source>
        <dbReference type="ARBA" id="ARBA00023274"/>
    </source>
</evidence>
<dbReference type="InterPro" id="IPR053940">
    <property type="entry name" value="UTP25_NTPase-like"/>
</dbReference>
<keyword evidence="9 10" id="KW-0687">Ribonucleoprotein</keyword>
<name>A0A9P8L5W0_9PEZI</name>
<organism evidence="14 15">
    <name type="scientific">Glutinoglossum americanum</name>
    <dbReference type="NCBI Taxonomy" id="1670608"/>
    <lineage>
        <taxon>Eukaryota</taxon>
        <taxon>Fungi</taxon>
        <taxon>Dikarya</taxon>
        <taxon>Ascomycota</taxon>
        <taxon>Pezizomycotina</taxon>
        <taxon>Geoglossomycetes</taxon>
        <taxon>Geoglossales</taxon>
        <taxon>Geoglossaceae</taxon>
        <taxon>Glutinoglossum</taxon>
    </lineage>
</organism>
<reference evidence="14" key="1">
    <citation type="submission" date="2021-03" db="EMBL/GenBank/DDBJ databases">
        <title>Comparative genomics and phylogenomic investigation of the class Geoglossomycetes provide insights into ecological specialization and systematics.</title>
        <authorList>
            <person name="Melie T."/>
            <person name="Pirro S."/>
            <person name="Miller A.N."/>
            <person name="Quandt A."/>
        </authorList>
    </citation>
    <scope>NUCLEOTIDE SEQUENCE</scope>
    <source>
        <strain evidence="14">GBOQ0MN5Z8</strain>
    </source>
</reference>
<dbReference type="OrthoDB" id="10264378at2759"/>
<dbReference type="EMBL" id="JAGHQL010000029">
    <property type="protein sequence ID" value="KAH0543660.1"/>
    <property type="molecule type" value="Genomic_DNA"/>
</dbReference>
<dbReference type="Proteomes" id="UP000698800">
    <property type="component" value="Unassembled WGS sequence"/>
</dbReference>
<feature type="domain" description="UTP25 NTP hydrolase-like" evidence="13">
    <location>
        <begin position="261"/>
        <end position="518"/>
    </location>
</feature>
<evidence type="ECO:0000313" key="14">
    <source>
        <dbReference type="EMBL" id="KAH0543660.1"/>
    </source>
</evidence>
<dbReference type="GO" id="GO:0019843">
    <property type="term" value="F:rRNA binding"/>
    <property type="evidence" value="ECO:0007669"/>
    <property type="project" value="TreeGrafter"/>
</dbReference>
<dbReference type="PANTHER" id="PTHR12933">
    <property type="entry name" value="ORF PROTEIN-RELATED"/>
    <property type="match status" value="1"/>
</dbReference>
<evidence type="ECO:0000256" key="3">
    <source>
        <dbReference type="ARBA" id="ARBA00009223"/>
    </source>
</evidence>
<feature type="region of interest" description="Disordered" evidence="11">
    <location>
        <begin position="1"/>
        <end position="168"/>
    </location>
</feature>
<comment type="subunit">
    <text evidence="4 10">Component of the ribosomal small subunit (SSU) processome composed of at least 40 protein subunits and snoRNA U3.</text>
</comment>
<comment type="subcellular location">
    <subcellularLocation>
        <location evidence="2 10">Nucleus</location>
        <location evidence="2 10">Nucleolus</location>
    </subcellularLocation>
</comment>
<gene>
    <name evidence="14" type="primary">UTP25</name>
    <name evidence="14" type="ORF">FGG08_002098</name>
</gene>
<protein>
    <recommendedName>
        <fullName evidence="5 10">U3 small nucleolar RNA-associated protein 25</fullName>
        <shortName evidence="10">U3 snoRNA-associated protein 25</shortName>
    </recommendedName>
</protein>
<dbReference type="Gene3D" id="3.40.50.300">
    <property type="entry name" value="P-loop containing nucleotide triphosphate hydrolases"/>
    <property type="match status" value="1"/>
</dbReference>
<evidence type="ECO:0000256" key="4">
    <source>
        <dbReference type="ARBA" id="ARBA00011192"/>
    </source>
</evidence>
<comment type="caution">
    <text evidence="14">The sequence shown here is derived from an EMBL/GenBank/DDBJ whole genome shotgun (WGS) entry which is preliminary data.</text>
</comment>
<feature type="compositionally biased region" description="Acidic residues" evidence="11">
    <location>
        <begin position="45"/>
        <end position="55"/>
    </location>
</feature>